<dbReference type="NCBIfam" id="NF011100">
    <property type="entry name" value="PRK14527.1"/>
    <property type="match status" value="1"/>
</dbReference>
<dbReference type="PRINTS" id="PR00094">
    <property type="entry name" value="ADENYLTKNASE"/>
</dbReference>
<feature type="binding site" evidence="5">
    <location>
        <position position="33"/>
    </location>
    <ligand>
        <name>AMP</name>
        <dbReference type="ChEBI" id="CHEBI:456215"/>
    </ligand>
</feature>
<dbReference type="PANTHER" id="PTHR23359">
    <property type="entry name" value="NUCLEOTIDE KINASE"/>
    <property type="match status" value="1"/>
</dbReference>
<evidence type="ECO:0000256" key="4">
    <source>
        <dbReference type="ARBA" id="ARBA00022777"/>
    </source>
</evidence>
<comment type="caution">
    <text evidence="5">Lacks conserved residue(s) required for the propagation of feature annotation.</text>
</comment>
<dbReference type="EC" id="2.7.4.3" evidence="5 7"/>
<evidence type="ECO:0000313" key="9">
    <source>
        <dbReference type="Proteomes" id="UP001500620"/>
    </source>
</evidence>
<evidence type="ECO:0000256" key="2">
    <source>
        <dbReference type="ARBA" id="ARBA00022727"/>
    </source>
</evidence>
<keyword evidence="5 7" id="KW-0067">ATP-binding</keyword>
<sequence>MMIAAPGAGKGTQASRIATHFGIPHIATGSLLRSHVERDTRLGRTVRGYMDRGTLVPDRIVLRMVRRALTEAKAAGVGYVLDGYPRTPAQAGSVYQVAAELEMTADVALHLEIDDEEAVRRMLSRSAAEHRTDDTESVIRRRLALYHEVTRPVLDWYAERRILLCVDGMAPVDAVTARVLELLEVVEATPPVDRAPKIPLPALV</sequence>
<evidence type="ECO:0000313" key="8">
    <source>
        <dbReference type="EMBL" id="GAA4260699.1"/>
    </source>
</evidence>
<proteinExistence type="inferred from homology"/>
<dbReference type="HAMAP" id="MF_00235">
    <property type="entry name" value="Adenylate_kinase_Adk"/>
    <property type="match status" value="1"/>
</dbReference>
<dbReference type="Proteomes" id="UP001500620">
    <property type="component" value="Unassembled WGS sequence"/>
</dbReference>
<feature type="binding site" evidence="5">
    <location>
        <begin position="83"/>
        <end position="86"/>
    </location>
    <ligand>
        <name>AMP</name>
        <dbReference type="ChEBI" id="CHEBI:456215"/>
    </ligand>
</feature>
<dbReference type="GO" id="GO:0016301">
    <property type="term" value="F:kinase activity"/>
    <property type="evidence" value="ECO:0007669"/>
    <property type="project" value="UniProtKB-KW"/>
</dbReference>
<dbReference type="PROSITE" id="PS00113">
    <property type="entry name" value="ADENYLATE_KINASE"/>
    <property type="match status" value="1"/>
</dbReference>
<dbReference type="InterPro" id="IPR027417">
    <property type="entry name" value="P-loop_NTPase"/>
</dbReference>
<comment type="caution">
    <text evidence="8">The sequence shown here is derived from an EMBL/GenBank/DDBJ whole genome shotgun (WGS) entry which is preliminary data.</text>
</comment>
<comment type="catalytic activity">
    <reaction evidence="5 7">
        <text>AMP + ATP = 2 ADP</text>
        <dbReference type="Rhea" id="RHEA:12973"/>
        <dbReference type="ChEBI" id="CHEBI:30616"/>
        <dbReference type="ChEBI" id="CHEBI:456215"/>
        <dbReference type="ChEBI" id="CHEBI:456216"/>
        <dbReference type="EC" id="2.7.4.3"/>
    </reaction>
</comment>
<dbReference type="Gene3D" id="3.40.50.300">
    <property type="entry name" value="P-loop containing nucleotide triphosphate hydrolases"/>
    <property type="match status" value="1"/>
</dbReference>
<feature type="binding site" evidence="5">
    <location>
        <position position="90"/>
    </location>
    <ligand>
        <name>AMP</name>
        <dbReference type="ChEBI" id="CHEBI:456215"/>
    </ligand>
</feature>
<feature type="region of interest" description="NMP" evidence="5">
    <location>
        <begin position="27"/>
        <end position="56"/>
    </location>
</feature>
<dbReference type="InterPro" id="IPR000850">
    <property type="entry name" value="Adenylat/UMP-CMP_kin"/>
</dbReference>
<name>A0ABP8DP09_9ACTN</name>
<feature type="binding site" evidence="5">
    <location>
        <position position="125"/>
    </location>
    <ligand>
        <name>ATP</name>
        <dbReference type="ChEBI" id="CHEBI:30616"/>
    </ligand>
</feature>
<dbReference type="InterPro" id="IPR033690">
    <property type="entry name" value="Adenylat_kinase_CS"/>
</dbReference>
<accession>A0ABP8DP09</accession>
<comment type="similarity">
    <text evidence="5 6">Belongs to the adenylate kinase family.</text>
</comment>
<feature type="binding site" evidence="5">
    <location>
        <begin position="54"/>
        <end position="56"/>
    </location>
    <ligand>
        <name>AMP</name>
        <dbReference type="ChEBI" id="CHEBI:456215"/>
    </ligand>
</feature>
<dbReference type="EMBL" id="BAABAT010000042">
    <property type="protein sequence ID" value="GAA4260699.1"/>
    <property type="molecule type" value="Genomic_DNA"/>
</dbReference>
<keyword evidence="2 5" id="KW-0545">Nucleotide biosynthesis</keyword>
<comment type="function">
    <text evidence="5">Catalyzes the reversible transfer of the terminal phosphate group between ATP and AMP. Plays an important role in cellular energy homeostasis and in adenine nucleotide metabolism.</text>
</comment>
<evidence type="ECO:0000256" key="7">
    <source>
        <dbReference type="RuleBase" id="RU003331"/>
    </source>
</evidence>
<keyword evidence="3 5" id="KW-0547">Nucleotide-binding</keyword>
<dbReference type="NCBIfam" id="NF001381">
    <property type="entry name" value="PRK00279.1-3"/>
    <property type="match status" value="1"/>
</dbReference>
<feature type="binding site" evidence="5">
    <location>
        <position position="131"/>
    </location>
    <ligand>
        <name>AMP</name>
        <dbReference type="ChEBI" id="CHEBI:456215"/>
    </ligand>
</feature>
<keyword evidence="9" id="KW-1185">Reference proteome</keyword>
<comment type="domain">
    <text evidence="5">Consists of three domains, a large central CORE domain and two small peripheral domains, NMPbind and LID, which undergo movements during catalysis. The LID domain closes over the site of phosphoryl transfer upon ATP binding. Assembling and dissambling the active center during each catalytic cycle provides an effective means to prevent ATP hydrolysis.</text>
</comment>
<feature type="binding site" evidence="5">
    <location>
        <begin position="7"/>
        <end position="12"/>
    </location>
    <ligand>
        <name>ATP</name>
        <dbReference type="ChEBI" id="CHEBI:30616"/>
    </ligand>
</feature>
<reference evidence="9" key="1">
    <citation type="journal article" date="2019" name="Int. J. Syst. Evol. Microbiol.">
        <title>The Global Catalogue of Microorganisms (GCM) 10K type strain sequencing project: providing services to taxonomists for standard genome sequencing and annotation.</title>
        <authorList>
            <consortium name="The Broad Institute Genomics Platform"/>
            <consortium name="The Broad Institute Genome Sequencing Center for Infectious Disease"/>
            <person name="Wu L."/>
            <person name="Ma J."/>
        </authorList>
    </citation>
    <scope>NUCLEOTIDE SEQUENCE [LARGE SCALE GENOMIC DNA]</scope>
    <source>
        <strain evidence="9">JCM 17441</strain>
    </source>
</reference>
<keyword evidence="1 5" id="KW-0808">Transferase</keyword>
<comment type="subcellular location">
    <subcellularLocation>
        <location evidence="5 7">Cytoplasm</location>
    </subcellularLocation>
</comment>
<dbReference type="Pfam" id="PF00406">
    <property type="entry name" value="ADK"/>
    <property type="match status" value="1"/>
</dbReference>
<evidence type="ECO:0000256" key="3">
    <source>
        <dbReference type="ARBA" id="ARBA00022741"/>
    </source>
</evidence>
<comment type="pathway">
    <text evidence="5">Purine metabolism; AMP biosynthesis via salvage pathway; AMP from ADP: step 1/1.</text>
</comment>
<feature type="binding site" evidence="5">
    <location>
        <position position="142"/>
    </location>
    <ligand>
        <name>AMP</name>
        <dbReference type="ChEBI" id="CHEBI:456215"/>
    </ligand>
</feature>
<protein>
    <recommendedName>
        <fullName evidence="5 7">Adenylate kinase</fullName>
        <shortName evidence="5">AK</shortName>
        <ecNumber evidence="5 7">2.7.4.3</ecNumber>
    </recommendedName>
    <alternativeName>
        <fullName evidence="5">ATP-AMP transphosphorylase</fullName>
    </alternativeName>
    <alternativeName>
        <fullName evidence="5">ATP:AMP phosphotransferase</fullName>
    </alternativeName>
    <alternativeName>
        <fullName evidence="5">Adenylate monophosphate kinase</fullName>
    </alternativeName>
</protein>
<evidence type="ECO:0000256" key="5">
    <source>
        <dbReference type="HAMAP-Rule" id="MF_00235"/>
    </source>
</evidence>
<comment type="subunit">
    <text evidence="5 7">Monomer.</text>
</comment>
<evidence type="ECO:0000256" key="1">
    <source>
        <dbReference type="ARBA" id="ARBA00022679"/>
    </source>
</evidence>
<organism evidence="8 9">
    <name type="scientific">Dactylosporangium darangshiense</name>
    <dbReference type="NCBI Taxonomy" id="579108"/>
    <lineage>
        <taxon>Bacteria</taxon>
        <taxon>Bacillati</taxon>
        <taxon>Actinomycetota</taxon>
        <taxon>Actinomycetes</taxon>
        <taxon>Micromonosporales</taxon>
        <taxon>Micromonosporaceae</taxon>
        <taxon>Dactylosporangium</taxon>
    </lineage>
</organism>
<gene>
    <name evidence="5" type="primary">adk</name>
    <name evidence="8" type="ORF">GCM10022255_090350</name>
</gene>
<keyword evidence="4 5" id="KW-0418">Kinase</keyword>
<evidence type="ECO:0000256" key="6">
    <source>
        <dbReference type="RuleBase" id="RU003330"/>
    </source>
</evidence>
<feature type="binding site" evidence="5">
    <location>
        <position position="28"/>
    </location>
    <ligand>
        <name>AMP</name>
        <dbReference type="ChEBI" id="CHEBI:456215"/>
    </ligand>
</feature>
<keyword evidence="5" id="KW-0963">Cytoplasm</keyword>
<feature type="binding site" evidence="5">
    <location>
        <position position="170"/>
    </location>
    <ligand>
        <name>ATP</name>
        <dbReference type="ChEBI" id="CHEBI:30616"/>
    </ligand>
</feature>
<dbReference type="SUPFAM" id="SSF52540">
    <property type="entry name" value="P-loop containing nucleoside triphosphate hydrolases"/>
    <property type="match status" value="1"/>
</dbReference>
<dbReference type="CDD" id="cd01428">
    <property type="entry name" value="ADK"/>
    <property type="match status" value="1"/>
</dbReference>